<keyword evidence="2" id="KW-0456">Lyase</keyword>
<dbReference type="NCBIfam" id="NF005302">
    <property type="entry name" value="PRK06833.1"/>
    <property type="match status" value="1"/>
</dbReference>
<dbReference type="InterPro" id="IPR001303">
    <property type="entry name" value="Aldolase_II/adducin_N"/>
</dbReference>
<name>E6MIG7_9FIRM</name>
<evidence type="ECO:0000259" key="3">
    <source>
        <dbReference type="SMART" id="SM01007"/>
    </source>
</evidence>
<dbReference type="SUPFAM" id="SSF53639">
    <property type="entry name" value="AraD/HMP-PK domain-like"/>
    <property type="match status" value="1"/>
</dbReference>
<dbReference type="STRING" id="887929.HMP0721_1802"/>
<dbReference type="GO" id="GO:0005829">
    <property type="term" value="C:cytosol"/>
    <property type="evidence" value="ECO:0007669"/>
    <property type="project" value="TreeGrafter"/>
</dbReference>
<dbReference type="Gene3D" id="3.40.225.10">
    <property type="entry name" value="Class II aldolase/adducin N-terminal domain"/>
    <property type="match status" value="1"/>
</dbReference>
<dbReference type="InterPro" id="IPR036409">
    <property type="entry name" value="Aldolase_II/adducin_N_sf"/>
</dbReference>
<dbReference type="eggNOG" id="COG0235">
    <property type="taxonomic scope" value="Bacteria"/>
</dbReference>
<feature type="domain" description="Class II aldolase/adducin N-terminal" evidence="3">
    <location>
        <begin position="8"/>
        <end position="184"/>
    </location>
</feature>
<dbReference type="InterPro" id="IPR050197">
    <property type="entry name" value="Aldolase_class_II_sugar_metab"/>
</dbReference>
<sequence length="214" mass="23699">MLLEKERIDVVKYCKKLITSGLTTGTGGNISILNREKQLYAISPSGIDYFDTKPEDVVVIDLEGNIVDGIRKPSSEHVMHRIFYTDRNDINAVVHTHSTFATVLGTLNEGLPASSYLVAFAGKDVRCGKYASYGTPELAKYTFDAMKDRYAAIMANHGLIAGGEDINEAFNVADQIEQCCKVYVLARAIGKPVILPEAEMERMIDKFHNVYGQK</sequence>
<accession>E6MIG7</accession>
<protein>
    <submittedName>
        <fullName evidence="4">Putative L-ribulose-5-phosphate 4-epimerase</fullName>
    </submittedName>
</protein>
<evidence type="ECO:0000313" key="4">
    <source>
        <dbReference type="EMBL" id="EFV01063.1"/>
    </source>
</evidence>
<gene>
    <name evidence="4" type="ORF">HMP0721_1802</name>
</gene>
<dbReference type="SMART" id="SM01007">
    <property type="entry name" value="Aldolase_II"/>
    <property type="match status" value="1"/>
</dbReference>
<evidence type="ECO:0000313" key="5">
    <source>
        <dbReference type="Proteomes" id="UP000004754"/>
    </source>
</evidence>
<dbReference type="HOGENOM" id="CLU_006033_3_0_9"/>
<evidence type="ECO:0000256" key="2">
    <source>
        <dbReference type="ARBA" id="ARBA00023239"/>
    </source>
</evidence>
<proteinExistence type="predicted"/>
<dbReference type="PANTHER" id="PTHR22789:SF0">
    <property type="entry name" value="3-OXO-TETRONATE 4-PHOSPHATE DECARBOXYLASE-RELATED"/>
    <property type="match status" value="1"/>
</dbReference>
<organism evidence="4 5">
    <name type="scientific">Pseudoramibacter alactolyticus ATCC 23263</name>
    <dbReference type="NCBI Taxonomy" id="887929"/>
    <lineage>
        <taxon>Bacteria</taxon>
        <taxon>Bacillati</taxon>
        <taxon>Bacillota</taxon>
        <taxon>Clostridia</taxon>
        <taxon>Eubacteriales</taxon>
        <taxon>Eubacteriaceae</taxon>
        <taxon>Pseudoramibacter</taxon>
    </lineage>
</organism>
<dbReference type="GO" id="GO:0046872">
    <property type="term" value="F:metal ion binding"/>
    <property type="evidence" value="ECO:0007669"/>
    <property type="project" value="UniProtKB-KW"/>
</dbReference>
<dbReference type="GO" id="GO:0019323">
    <property type="term" value="P:pentose catabolic process"/>
    <property type="evidence" value="ECO:0007669"/>
    <property type="project" value="TreeGrafter"/>
</dbReference>
<comment type="caution">
    <text evidence="4">The sequence shown here is derived from an EMBL/GenBank/DDBJ whole genome shotgun (WGS) entry which is preliminary data.</text>
</comment>
<keyword evidence="5" id="KW-1185">Reference proteome</keyword>
<dbReference type="RefSeq" id="WP_006599224.1">
    <property type="nucleotide sequence ID" value="NZ_GL622359.1"/>
</dbReference>
<dbReference type="GO" id="GO:0016832">
    <property type="term" value="F:aldehyde-lyase activity"/>
    <property type="evidence" value="ECO:0007669"/>
    <property type="project" value="TreeGrafter"/>
</dbReference>
<evidence type="ECO:0000256" key="1">
    <source>
        <dbReference type="ARBA" id="ARBA00022723"/>
    </source>
</evidence>
<dbReference type="Proteomes" id="UP000004754">
    <property type="component" value="Unassembled WGS sequence"/>
</dbReference>
<dbReference type="PANTHER" id="PTHR22789">
    <property type="entry name" value="FUCULOSE PHOSPHATE ALDOLASE"/>
    <property type="match status" value="1"/>
</dbReference>
<dbReference type="OrthoDB" id="9794581at2"/>
<keyword evidence="1" id="KW-0479">Metal-binding</keyword>
<reference evidence="4 5" key="1">
    <citation type="submission" date="2010-12" db="EMBL/GenBank/DDBJ databases">
        <authorList>
            <person name="Muzny D."/>
            <person name="Qin X."/>
            <person name="Deng J."/>
            <person name="Jiang H."/>
            <person name="Liu Y."/>
            <person name="Qu J."/>
            <person name="Song X.-Z."/>
            <person name="Zhang L."/>
            <person name="Thornton R."/>
            <person name="Coyle M."/>
            <person name="Francisco L."/>
            <person name="Jackson L."/>
            <person name="Javaid M."/>
            <person name="Korchina V."/>
            <person name="Kovar C."/>
            <person name="Mata R."/>
            <person name="Mathew T."/>
            <person name="Ngo R."/>
            <person name="Nguyen L."/>
            <person name="Nguyen N."/>
            <person name="Okwuonu G."/>
            <person name="Ongeri F."/>
            <person name="Pham C."/>
            <person name="Simmons D."/>
            <person name="Wilczek-Boney K."/>
            <person name="Hale W."/>
            <person name="Jakkamsetti A."/>
            <person name="Pham P."/>
            <person name="Ruth R."/>
            <person name="San Lucas F."/>
            <person name="Warren J."/>
            <person name="Zhang J."/>
            <person name="Zhao Z."/>
            <person name="Zhou C."/>
            <person name="Zhu D."/>
            <person name="Lee S."/>
            <person name="Bess C."/>
            <person name="Blankenburg K."/>
            <person name="Forbes L."/>
            <person name="Fu Q."/>
            <person name="Gubbala S."/>
            <person name="Hirani K."/>
            <person name="Jayaseelan J.C."/>
            <person name="Lara F."/>
            <person name="Munidasa M."/>
            <person name="Palculict T."/>
            <person name="Patil S."/>
            <person name="Pu L.-L."/>
            <person name="Saada N."/>
            <person name="Tang L."/>
            <person name="Weissenberger G."/>
            <person name="Zhu Y."/>
            <person name="Hemphill L."/>
            <person name="Shang Y."/>
            <person name="Youmans B."/>
            <person name="Ayvaz T."/>
            <person name="Ross M."/>
            <person name="Santibanez J."/>
            <person name="Aqrawi P."/>
            <person name="Gross S."/>
            <person name="Joshi V."/>
            <person name="Fowler G."/>
            <person name="Nazareth L."/>
            <person name="Reid J."/>
            <person name="Worley K."/>
            <person name="Petrosino J."/>
            <person name="Highlander S."/>
            <person name="Gibbs R."/>
        </authorList>
    </citation>
    <scope>NUCLEOTIDE SEQUENCE [LARGE SCALE GENOMIC DNA]</scope>
    <source>
        <strain evidence="4 5">ATCC 23263</strain>
    </source>
</reference>
<dbReference type="Pfam" id="PF00596">
    <property type="entry name" value="Aldolase_II"/>
    <property type="match status" value="1"/>
</dbReference>
<dbReference type="AlphaFoldDB" id="E6MIG7"/>
<dbReference type="EMBL" id="AEQN01000023">
    <property type="protein sequence ID" value="EFV01063.1"/>
    <property type="molecule type" value="Genomic_DNA"/>
</dbReference>